<comment type="subcellular location">
    <subcellularLocation>
        <location evidence="1">Nucleus</location>
    </subcellularLocation>
</comment>
<dbReference type="Ensembl" id="ENSEBUT00000023471.1">
    <property type="protein sequence ID" value="ENSEBUP00000022895.1"/>
    <property type="gene ID" value="ENSEBUG00000014109.1"/>
</dbReference>
<feature type="region of interest" description="Disordered" evidence="3">
    <location>
        <begin position="81"/>
        <end position="105"/>
    </location>
</feature>
<evidence type="ECO:0000256" key="2">
    <source>
        <dbReference type="ARBA" id="ARBA00023242"/>
    </source>
</evidence>
<proteinExistence type="predicted"/>
<reference evidence="4" key="1">
    <citation type="submission" date="2025-08" db="UniProtKB">
        <authorList>
            <consortium name="Ensembl"/>
        </authorList>
    </citation>
    <scope>IDENTIFICATION</scope>
</reference>
<dbReference type="AlphaFoldDB" id="A0A8C4R1S6"/>
<dbReference type="GO" id="GO:0004520">
    <property type="term" value="F:DNA endonuclease activity"/>
    <property type="evidence" value="ECO:0007669"/>
    <property type="project" value="TreeGrafter"/>
</dbReference>
<organism evidence="4 5">
    <name type="scientific">Eptatretus burgeri</name>
    <name type="common">Inshore hagfish</name>
    <dbReference type="NCBI Taxonomy" id="7764"/>
    <lineage>
        <taxon>Eukaryota</taxon>
        <taxon>Metazoa</taxon>
        <taxon>Chordata</taxon>
        <taxon>Craniata</taxon>
        <taxon>Vertebrata</taxon>
        <taxon>Cyclostomata</taxon>
        <taxon>Myxini</taxon>
        <taxon>Myxiniformes</taxon>
        <taxon>Myxinidae</taxon>
        <taxon>Eptatretinae</taxon>
        <taxon>Eptatretus</taxon>
    </lineage>
</organism>
<sequence length="363" mass="41219">MNSILHCTPSPSRRFAPLFRGSITKSRSCCMRSRALLVGLGLQSPTTATRDIDLSNVPLPPPRHSLVELLQPCAPLIALTRPYGESETNKESKERTEAPLSPSPSRYTLGDGRAWGVKVRPKGVAWVVDTSPWVRPKHRIRRRSISDCLHTDRPSIMAAIMDARGLTTCHKPQHVISPEEVRQRKVLDLRRWYCISRPQYRRSCGLSSVISCWNFLYSKLGAGSLPAITQEQGLAILGFQPPYDNIRFGPFTGNTTLLRWFRQIGDYFNVRGSSYFLYKPHGRNRTPGETAESARGKLMAGLREDSYAFVYHCQNHYFCPIGYEETPYRATSAYRGLRHCEESEFWILIGDPSQKHPAIHCKR</sequence>
<dbReference type="GO" id="GO:0003697">
    <property type="term" value="F:single-stranded DNA binding"/>
    <property type="evidence" value="ECO:0007669"/>
    <property type="project" value="TreeGrafter"/>
</dbReference>
<name>A0A8C4R1S6_EPTBU</name>
<protein>
    <submittedName>
        <fullName evidence="4">Basic, immunoglobulin-like variable motif containing</fullName>
    </submittedName>
</protein>
<evidence type="ECO:0000313" key="5">
    <source>
        <dbReference type="Proteomes" id="UP000694388"/>
    </source>
</evidence>
<dbReference type="PANTHER" id="PTHR16171:SF13">
    <property type="entry name" value="BASIC IMMUNOGLOBULIN-LIKE VARIABLE MOTIF-CONTAINING PROTEIN"/>
    <property type="match status" value="1"/>
</dbReference>
<dbReference type="PANTHER" id="PTHR16171">
    <property type="entry name" value="DNA REPAIR PROTEIN COMPLEMENTING XP-G CELLS-RELATED"/>
    <property type="match status" value="1"/>
</dbReference>
<dbReference type="GO" id="GO:0005634">
    <property type="term" value="C:nucleus"/>
    <property type="evidence" value="ECO:0007669"/>
    <property type="project" value="UniProtKB-SubCell"/>
</dbReference>
<feature type="compositionally biased region" description="Basic and acidic residues" evidence="3">
    <location>
        <begin position="87"/>
        <end position="97"/>
    </location>
</feature>
<dbReference type="GeneTree" id="ENSGT00510000048601"/>
<accession>A0A8C4R1S6</accession>
<keyword evidence="2" id="KW-0539">Nucleus</keyword>
<dbReference type="Proteomes" id="UP000694388">
    <property type="component" value="Unplaced"/>
</dbReference>
<evidence type="ECO:0000313" key="4">
    <source>
        <dbReference type="Ensembl" id="ENSEBUP00000022895.1"/>
    </source>
</evidence>
<evidence type="ECO:0000256" key="3">
    <source>
        <dbReference type="SAM" id="MobiDB-lite"/>
    </source>
</evidence>
<reference evidence="4" key="2">
    <citation type="submission" date="2025-09" db="UniProtKB">
        <authorList>
            <consortium name="Ensembl"/>
        </authorList>
    </citation>
    <scope>IDENTIFICATION</scope>
</reference>
<keyword evidence="5" id="KW-1185">Reference proteome</keyword>
<evidence type="ECO:0000256" key="1">
    <source>
        <dbReference type="ARBA" id="ARBA00004123"/>
    </source>
</evidence>